<name>A0AC60W0T4_9ARCH</name>
<organism evidence="1 2">
    <name type="scientific">Candidatus Nitrosomaritimum aestuariumsis</name>
    <dbReference type="NCBI Taxonomy" id="3342354"/>
    <lineage>
        <taxon>Archaea</taxon>
        <taxon>Nitrososphaerota</taxon>
        <taxon>Nitrososphaeria</taxon>
        <taxon>Nitrosopumilales</taxon>
        <taxon>Nitrosopumilaceae</taxon>
        <taxon>Candidatus Nitrosomaritimum</taxon>
    </lineage>
</organism>
<gene>
    <name evidence="1" type="ORF">H2B03_07055</name>
</gene>
<accession>A0AC60W0T4</accession>
<sequence length="224" mass="26384">MSENNEQYFFNFSFFKVDPKWRWMADLAKEESAKEVENVIKNSGIKFRSYSNLGLRDDVDFLFWFAAKTVEETQIVIEKLYKTVFGKYIIPARTYLSCTRPSIYVKEGKAHGFVTGSEQKKHVVVYPFTKTREWYLLSKEKRQEIMDEHIEVSKKYPQVVLNTTYSFGIHDEDFMLAFEVDEIRDFQDLIMDLRETQVSTYVKNDIPMIVCVKKDIVPLISSLG</sequence>
<evidence type="ECO:0000313" key="1">
    <source>
        <dbReference type="EMBL" id="MBA4452903.1"/>
    </source>
</evidence>
<dbReference type="EMBL" id="JACEMZ010000053">
    <property type="protein sequence ID" value="MBA4452903.1"/>
    <property type="molecule type" value="Genomic_DNA"/>
</dbReference>
<evidence type="ECO:0000313" key="2">
    <source>
        <dbReference type="Proteomes" id="UP000559653"/>
    </source>
</evidence>
<reference evidence="1 2" key="1">
    <citation type="journal article" date="2020" name="Appl. Environ. Microbiol.">
        <title>Genomic Characteristics of a Novel Species of Ammonia-Oxidizing Archaea from the Jiulong River Estuary.</title>
        <authorList>
            <person name="Zou D."/>
            <person name="Wan R."/>
            <person name="Han L."/>
            <person name="Xu M.N."/>
            <person name="Liu Y."/>
            <person name="Liu H."/>
            <person name="Kao S.J."/>
            <person name="Li M."/>
        </authorList>
    </citation>
    <scope>NUCLEOTIDE SEQUENCE [LARGE SCALE GENOMIC DNA]</scope>
    <source>
        <strain evidence="1">W1bin1</strain>
    </source>
</reference>
<protein>
    <submittedName>
        <fullName evidence="1">Chlorite dismutase family protein</fullName>
    </submittedName>
</protein>
<proteinExistence type="predicted"/>
<comment type="caution">
    <text evidence="1">The sequence shown here is derived from an EMBL/GenBank/DDBJ whole genome shotgun (WGS) entry which is preliminary data.</text>
</comment>
<dbReference type="Proteomes" id="UP000559653">
    <property type="component" value="Unassembled WGS sequence"/>
</dbReference>